<organism evidence="2 3">
    <name type="scientific">Aspergillus brasiliensis (strain CBS 101740 / IMI 381727 / IBT 21946)</name>
    <dbReference type="NCBI Taxonomy" id="767769"/>
    <lineage>
        <taxon>Eukaryota</taxon>
        <taxon>Fungi</taxon>
        <taxon>Dikarya</taxon>
        <taxon>Ascomycota</taxon>
        <taxon>Pezizomycotina</taxon>
        <taxon>Eurotiomycetes</taxon>
        <taxon>Eurotiomycetidae</taxon>
        <taxon>Eurotiales</taxon>
        <taxon>Aspergillaceae</taxon>
        <taxon>Aspergillus</taxon>
        <taxon>Aspergillus subgen. Circumdati</taxon>
    </lineage>
</organism>
<keyword evidence="1" id="KW-0472">Membrane</keyword>
<evidence type="ECO:0000313" key="2">
    <source>
        <dbReference type="EMBL" id="OJJ71175.1"/>
    </source>
</evidence>
<evidence type="ECO:0000313" key="3">
    <source>
        <dbReference type="Proteomes" id="UP000184499"/>
    </source>
</evidence>
<sequence length="163" mass="18864">MLLSLLTLLFFRYQNYFFFFFFFSFSFLFHSFRIPFFSSPSLPCPPPTLLCLINCFLLDFHSSGYDSPFFSAAVAVYQLITNGHSSRMYLIHYFLRFSIIFPLISEHSNLVLCCCLHNLRVQIPTTEYTGSKSAHRMVSTLCSPYFRTAGPASLSWYSHVSCT</sequence>
<proteinExistence type="predicted"/>
<dbReference type="EMBL" id="KV878685">
    <property type="protein sequence ID" value="OJJ71175.1"/>
    <property type="molecule type" value="Genomic_DNA"/>
</dbReference>
<dbReference type="RefSeq" id="XP_067478423.1">
    <property type="nucleotide sequence ID" value="XM_067628244.1"/>
</dbReference>
<keyword evidence="1" id="KW-0812">Transmembrane</keyword>
<keyword evidence="1" id="KW-1133">Transmembrane helix</keyword>
<reference evidence="3" key="1">
    <citation type="journal article" date="2017" name="Genome Biol.">
        <title>Comparative genomics reveals high biological diversity and specific adaptations in the industrially and medically important fungal genus Aspergillus.</title>
        <authorList>
            <person name="de Vries R.P."/>
            <person name="Riley R."/>
            <person name="Wiebenga A."/>
            <person name="Aguilar-Osorio G."/>
            <person name="Amillis S."/>
            <person name="Uchima C.A."/>
            <person name="Anderluh G."/>
            <person name="Asadollahi M."/>
            <person name="Askin M."/>
            <person name="Barry K."/>
            <person name="Battaglia E."/>
            <person name="Bayram O."/>
            <person name="Benocci T."/>
            <person name="Braus-Stromeyer S.A."/>
            <person name="Caldana C."/>
            <person name="Canovas D."/>
            <person name="Cerqueira G.C."/>
            <person name="Chen F."/>
            <person name="Chen W."/>
            <person name="Choi C."/>
            <person name="Clum A."/>
            <person name="Dos Santos R.A."/>
            <person name="Damasio A.R."/>
            <person name="Diallinas G."/>
            <person name="Emri T."/>
            <person name="Fekete E."/>
            <person name="Flipphi M."/>
            <person name="Freyberg S."/>
            <person name="Gallo A."/>
            <person name="Gournas C."/>
            <person name="Habgood R."/>
            <person name="Hainaut M."/>
            <person name="Harispe M.L."/>
            <person name="Henrissat B."/>
            <person name="Hilden K.S."/>
            <person name="Hope R."/>
            <person name="Hossain A."/>
            <person name="Karabika E."/>
            <person name="Karaffa L."/>
            <person name="Karanyi Z."/>
            <person name="Krasevec N."/>
            <person name="Kuo A."/>
            <person name="Kusch H."/>
            <person name="LaButti K."/>
            <person name="Lagendijk E.L."/>
            <person name="Lapidus A."/>
            <person name="Levasseur A."/>
            <person name="Lindquist E."/>
            <person name="Lipzen A."/>
            <person name="Logrieco A.F."/>
            <person name="MacCabe A."/>
            <person name="Maekelae M.R."/>
            <person name="Malavazi I."/>
            <person name="Melin P."/>
            <person name="Meyer V."/>
            <person name="Mielnichuk N."/>
            <person name="Miskei M."/>
            <person name="Molnar A.P."/>
            <person name="Mule G."/>
            <person name="Ngan C.Y."/>
            <person name="Orejas M."/>
            <person name="Orosz E."/>
            <person name="Ouedraogo J.P."/>
            <person name="Overkamp K.M."/>
            <person name="Park H.-S."/>
            <person name="Perrone G."/>
            <person name="Piumi F."/>
            <person name="Punt P.J."/>
            <person name="Ram A.F."/>
            <person name="Ramon A."/>
            <person name="Rauscher S."/>
            <person name="Record E."/>
            <person name="Riano-Pachon D.M."/>
            <person name="Robert V."/>
            <person name="Roehrig J."/>
            <person name="Ruller R."/>
            <person name="Salamov A."/>
            <person name="Salih N.S."/>
            <person name="Samson R.A."/>
            <person name="Sandor E."/>
            <person name="Sanguinetti M."/>
            <person name="Schuetze T."/>
            <person name="Sepcic K."/>
            <person name="Shelest E."/>
            <person name="Sherlock G."/>
            <person name="Sophianopoulou V."/>
            <person name="Squina F.M."/>
            <person name="Sun H."/>
            <person name="Susca A."/>
            <person name="Todd R.B."/>
            <person name="Tsang A."/>
            <person name="Unkles S.E."/>
            <person name="van de Wiele N."/>
            <person name="van Rossen-Uffink D."/>
            <person name="Oliveira J.V."/>
            <person name="Vesth T.C."/>
            <person name="Visser J."/>
            <person name="Yu J.-H."/>
            <person name="Zhou M."/>
            <person name="Andersen M.R."/>
            <person name="Archer D.B."/>
            <person name="Baker S.E."/>
            <person name="Benoit I."/>
            <person name="Brakhage A.A."/>
            <person name="Braus G.H."/>
            <person name="Fischer R."/>
            <person name="Frisvad J.C."/>
            <person name="Goldman G.H."/>
            <person name="Houbraken J."/>
            <person name="Oakley B."/>
            <person name="Pocsi I."/>
            <person name="Scazzocchio C."/>
            <person name="Seiboth B."/>
            <person name="vanKuyk P.A."/>
            <person name="Wortman J."/>
            <person name="Dyer P.S."/>
            <person name="Grigoriev I.V."/>
        </authorList>
    </citation>
    <scope>NUCLEOTIDE SEQUENCE [LARGE SCALE GENOMIC DNA]</scope>
    <source>
        <strain evidence="3">CBS 101740 / IMI 381727 / IBT 21946</strain>
    </source>
</reference>
<gene>
    <name evidence="2" type="ORF">ASPBRDRAFT_604903</name>
</gene>
<dbReference type="AlphaFoldDB" id="A0A1L9UHM8"/>
<feature type="transmembrane region" description="Helical" evidence="1">
    <location>
        <begin position="13"/>
        <end position="32"/>
    </location>
</feature>
<evidence type="ECO:0000256" key="1">
    <source>
        <dbReference type="SAM" id="Phobius"/>
    </source>
</evidence>
<accession>A0A1L9UHM8</accession>
<keyword evidence="3" id="KW-1185">Reference proteome</keyword>
<name>A0A1L9UHM8_ASPBC</name>
<dbReference type="Proteomes" id="UP000184499">
    <property type="component" value="Unassembled WGS sequence"/>
</dbReference>
<dbReference type="GeneID" id="93580732"/>
<protein>
    <submittedName>
        <fullName evidence="2">Uncharacterized protein</fullName>
    </submittedName>
</protein>
<dbReference type="VEuPathDB" id="FungiDB:ASPBRDRAFT_604903"/>